<evidence type="ECO:0008006" key="8">
    <source>
        <dbReference type="Google" id="ProtNLM"/>
    </source>
</evidence>
<feature type="signal peptide" evidence="5">
    <location>
        <begin position="1"/>
        <end position="23"/>
    </location>
</feature>
<dbReference type="PANTHER" id="PTHR33420:SF3">
    <property type="entry name" value="FIMBRIAL SUBUNIT ELFA"/>
    <property type="match status" value="1"/>
</dbReference>
<protein>
    <recommendedName>
        <fullName evidence="8">Fimbrial protein</fullName>
    </recommendedName>
</protein>
<comment type="similarity">
    <text evidence="2">Belongs to the fimbrial protein family.</text>
</comment>
<dbReference type="InterPro" id="IPR008966">
    <property type="entry name" value="Adhesion_dom_sf"/>
</dbReference>
<keyword evidence="7" id="KW-1185">Reference proteome</keyword>
<evidence type="ECO:0000256" key="3">
    <source>
        <dbReference type="ARBA" id="ARBA00022729"/>
    </source>
</evidence>
<dbReference type="GO" id="GO:0009289">
    <property type="term" value="C:pilus"/>
    <property type="evidence" value="ECO:0007669"/>
    <property type="project" value="UniProtKB-SubCell"/>
</dbReference>
<keyword evidence="4" id="KW-0281">Fimbrium</keyword>
<feature type="chain" id="PRO_5013181915" description="Fimbrial protein" evidence="5">
    <location>
        <begin position="24"/>
        <end position="183"/>
    </location>
</feature>
<sequence>MGKYIYVSGVIALGLSLSTGVFAADGTVQFQGVVNAKTCTLDANSQNMTVLLPSVLSTSFPGANSYSTAPATKFTLTATGCDPSLTSAAAIFSVGSSVDSTNGNLNNTIATTSGGTDAQVRLFKDAGQSSPINLANFGDSGSNTGSITGGVAKVDFYANYFSKAVTAKPGLLKTSIQFSMQYL</sequence>
<organism evidence="6 7">
    <name type="scientific">Serratia oryzae</name>
    <dbReference type="NCBI Taxonomy" id="2034155"/>
    <lineage>
        <taxon>Bacteria</taxon>
        <taxon>Pseudomonadati</taxon>
        <taxon>Pseudomonadota</taxon>
        <taxon>Gammaproteobacteria</taxon>
        <taxon>Enterobacterales</taxon>
        <taxon>Yersiniaceae</taxon>
        <taxon>Serratia</taxon>
    </lineage>
</organism>
<gene>
    <name evidence="6" type="ORF">BMI79_13785</name>
</gene>
<comment type="subcellular location">
    <subcellularLocation>
        <location evidence="1">Fimbrium</location>
    </subcellularLocation>
</comment>
<evidence type="ECO:0000256" key="4">
    <source>
        <dbReference type="ARBA" id="ARBA00023263"/>
    </source>
</evidence>
<proteinExistence type="inferred from homology"/>
<evidence type="ECO:0000256" key="2">
    <source>
        <dbReference type="ARBA" id="ARBA00006671"/>
    </source>
</evidence>
<dbReference type="InterPro" id="IPR050263">
    <property type="entry name" value="Bact_Fimbrial_Adh_Pro"/>
</dbReference>
<name>A0A1S8CHX1_9GAMM</name>
<evidence type="ECO:0000256" key="1">
    <source>
        <dbReference type="ARBA" id="ARBA00004561"/>
    </source>
</evidence>
<evidence type="ECO:0000313" key="7">
    <source>
        <dbReference type="Proteomes" id="UP000216021"/>
    </source>
</evidence>
<dbReference type="InterPro" id="IPR036937">
    <property type="entry name" value="Adhesion_dom_fimbrial_sf"/>
</dbReference>
<dbReference type="OrthoDB" id="7030999at2"/>
<dbReference type="Gene3D" id="2.60.40.1090">
    <property type="entry name" value="Fimbrial-type adhesion domain"/>
    <property type="match status" value="1"/>
</dbReference>
<evidence type="ECO:0000256" key="5">
    <source>
        <dbReference type="SAM" id="SignalP"/>
    </source>
</evidence>
<reference evidence="6 7" key="1">
    <citation type="submission" date="2016-11" db="EMBL/GenBank/DDBJ databases">
        <title>Rahnella oryzae sp. nov., isolated from rice root.</title>
        <authorList>
            <person name="Zhang X.-X."/>
            <person name="Zhang J."/>
        </authorList>
    </citation>
    <scope>NUCLEOTIDE SEQUENCE [LARGE SCALE GENOMIC DNA]</scope>
    <source>
        <strain evidence="6 7">J11-6</strain>
    </source>
</reference>
<dbReference type="RefSeq" id="WP_076942787.1">
    <property type="nucleotide sequence ID" value="NZ_MOXD01000007.1"/>
</dbReference>
<dbReference type="Proteomes" id="UP000216021">
    <property type="component" value="Unassembled WGS sequence"/>
</dbReference>
<dbReference type="PANTHER" id="PTHR33420">
    <property type="entry name" value="FIMBRIAL SUBUNIT ELFA-RELATED"/>
    <property type="match status" value="1"/>
</dbReference>
<keyword evidence="3 5" id="KW-0732">Signal</keyword>
<evidence type="ECO:0000313" key="6">
    <source>
        <dbReference type="EMBL" id="OMQ21778.1"/>
    </source>
</evidence>
<accession>A0A1S8CHX1</accession>
<dbReference type="AlphaFoldDB" id="A0A1S8CHX1"/>
<dbReference type="STRING" id="2034155.BMI79_13785"/>
<dbReference type="EMBL" id="MOXD01000007">
    <property type="protein sequence ID" value="OMQ21778.1"/>
    <property type="molecule type" value="Genomic_DNA"/>
</dbReference>
<dbReference type="SUPFAM" id="SSF49401">
    <property type="entry name" value="Bacterial adhesins"/>
    <property type="match status" value="1"/>
</dbReference>
<dbReference type="GO" id="GO:0043709">
    <property type="term" value="P:cell adhesion involved in single-species biofilm formation"/>
    <property type="evidence" value="ECO:0007669"/>
    <property type="project" value="TreeGrafter"/>
</dbReference>
<comment type="caution">
    <text evidence="6">The sequence shown here is derived from an EMBL/GenBank/DDBJ whole genome shotgun (WGS) entry which is preliminary data.</text>
</comment>